<evidence type="ECO:0000256" key="11">
    <source>
        <dbReference type="ARBA" id="ARBA00042700"/>
    </source>
</evidence>
<evidence type="ECO:0000256" key="7">
    <source>
        <dbReference type="ARBA" id="ARBA00038947"/>
    </source>
</evidence>
<dbReference type="Pfam" id="PF00849">
    <property type="entry name" value="PseudoU_synth_2"/>
    <property type="match status" value="1"/>
</dbReference>
<dbReference type="GO" id="GO:0005739">
    <property type="term" value="C:mitochondrion"/>
    <property type="evidence" value="ECO:0007669"/>
    <property type="project" value="UniProtKB-SubCell"/>
</dbReference>
<dbReference type="Proteomes" id="UP001217417">
    <property type="component" value="Unassembled WGS sequence"/>
</dbReference>
<dbReference type="EMBL" id="JARPMG010000005">
    <property type="protein sequence ID" value="KAJ8100319.1"/>
    <property type="molecule type" value="Genomic_DNA"/>
</dbReference>
<keyword evidence="4" id="KW-0413">Isomerase</keyword>
<evidence type="ECO:0000256" key="4">
    <source>
        <dbReference type="ARBA" id="ARBA00023235"/>
    </source>
</evidence>
<comment type="subcellular location">
    <subcellularLocation>
        <location evidence="1">Mitochondrion</location>
    </subcellularLocation>
</comment>
<dbReference type="InterPro" id="IPR006224">
    <property type="entry name" value="PsdUridine_synth_RluA-like_CS"/>
</dbReference>
<dbReference type="GO" id="GO:0003723">
    <property type="term" value="F:RNA binding"/>
    <property type="evidence" value="ECO:0007669"/>
    <property type="project" value="InterPro"/>
</dbReference>
<dbReference type="InterPro" id="IPR050188">
    <property type="entry name" value="RluA_PseudoU_synthase"/>
</dbReference>
<keyword evidence="3" id="KW-0496">Mitochondrion</keyword>
<evidence type="ECO:0000256" key="5">
    <source>
        <dbReference type="ARBA" id="ARBA00036927"/>
    </source>
</evidence>
<gene>
    <name evidence="13" type="ORF">POJ06DRAFT_101572</name>
</gene>
<reference evidence="13" key="1">
    <citation type="submission" date="2023-03" db="EMBL/GenBank/DDBJ databases">
        <title>Near-Complete genome sequence of Lipomyces tetrasporous NRRL Y-64009, an oleaginous yeast capable of growing on lignocellulosic hydrolysates.</title>
        <authorList>
            <consortium name="Lawrence Berkeley National Laboratory"/>
            <person name="Jagtap S.S."/>
            <person name="Liu J.-J."/>
            <person name="Walukiewicz H.E."/>
            <person name="Pangilinan J."/>
            <person name="Lipzen A."/>
            <person name="Ahrendt S."/>
            <person name="Koriabine M."/>
            <person name="Cobaugh K."/>
            <person name="Salamov A."/>
            <person name="Yoshinaga Y."/>
            <person name="Ng V."/>
            <person name="Daum C."/>
            <person name="Grigoriev I.V."/>
            <person name="Slininger P.J."/>
            <person name="Dien B.S."/>
            <person name="Jin Y.-S."/>
            <person name="Rao C.V."/>
        </authorList>
    </citation>
    <scope>NUCLEOTIDE SEQUENCE</scope>
    <source>
        <strain evidence="13">NRRL Y-64009</strain>
    </source>
</reference>
<sequence length="292" mass="32368">MEIPILRHTRHFTIVNKPPLVYSQVNRSAVTSQRTNGLPRHEQSSLLDLIVKGHRDLFPENPEAPFTRPKLVHRLDYGVTGAMVVATSLQAARNFSKSLKLRGDKGWPMKKIYLAIVAPQPESPLRQRRITSDPAEGIALDTDGLSGTISRPLFYDKLTDPLETVTKFEVLNVLDKGRVLLALEPVTGRKHQLRRHCADVLKAPIIGDVRYGYNFGHLKSGCASRCIALHSWRLDFKAGLHWDCVTAPILWGVSDLWAGVVDPATNDLYPNMQPTALHTAHGETVGVRTGGG</sequence>
<comment type="caution">
    <text evidence="13">The sequence shown here is derived from an EMBL/GenBank/DDBJ whole genome shotgun (WGS) entry which is preliminary data.</text>
</comment>
<accession>A0AAD7QRZ3</accession>
<evidence type="ECO:0000259" key="12">
    <source>
        <dbReference type="Pfam" id="PF00849"/>
    </source>
</evidence>
<evidence type="ECO:0000256" key="2">
    <source>
        <dbReference type="ARBA" id="ARBA00010876"/>
    </source>
</evidence>
<dbReference type="SUPFAM" id="SSF55120">
    <property type="entry name" value="Pseudouridine synthase"/>
    <property type="match status" value="1"/>
</dbReference>
<dbReference type="PROSITE" id="PS01129">
    <property type="entry name" value="PSI_RLU"/>
    <property type="match status" value="1"/>
</dbReference>
<protein>
    <recommendedName>
        <fullName evidence="8">21S rRNA pseudouridine(2819) synthase</fullName>
        <ecNumber evidence="7">5.4.99.43</ecNumber>
    </recommendedName>
    <alternativeName>
        <fullName evidence="10">Pseudouridine synthase 5</fullName>
    </alternativeName>
    <alternativeName>
        <fullName evidence="9">Pseudouridylate synthase PUS5</fullName>
    </alternativeName>
    <alternativeName>
        <fullName evidence="11">Uracil hydrolyase PUS5</fullName>
    </alternativeName>
</protein>
<dbReference type="GO" id="GO:0160143">
    <property type="term" value="F:21S rRNA pseudouridine(2819) synthase activity"/>
    <property type="evidence" value="ECO:0007669"/>
    <property type="project" value="UniProtKB-EC"/>
</dbReference>
<comment type="similarity">
    <text evidence="2">Belongs to the pseudouridine synthase RluA family.</text>
</comment>
<dbReference type="PANTHER" id="PTHR21600">
    <property type="entry name" value="MITOCHONDRIAL RNA PSEUDOURIDINE SYNTHASE"/>
    <property type="match status" value="1"/>
</dbReference>
<dbReference type="PANTHER" id="PTHR21600:SF81">
    <property type="entry name" value="21S RRNA PSEUDOURIDINE(2819) SYNTHASE"/>
    <property type="match status" value="1"/>
</dbReference>
<evidence type="ECO:0000313" key="14">
    <source>
        <dbReference type="Proteomes" id="UP001217417"/>
    </source>
</evidence>
<proteinExistence type="inferred from homology"/>
<evidence type="ECO:0000256" key="1">
    <source>
        <dbReference type="ARBA" id="ARBA00004173"/>
    </source>
</evidence>
<dbReference type="InterPro" id="IPR020103">
    <property type="entry name" value="PsdUridine_synth_cat_dom_sf"/>
</dbReference>
<evidence type="ECO:0000256" key="6">
    <source>
        <dbReference type="ARBA" id="ARBA00037513"/>
    </source>
</evidence>
<comment type="catalytic activity">
    <reaction evidence="5">
        <text>uridine(2819) in 21S rRNA = pseudouridine(2819) in 21S rRNA</text>
        <dbReference type="Rhea" id="RHEA:42556"/>
        <dbReference type="Rhea" id="RHEA-COMP:10113"/>
        <dbReference type="Rhea" id="RHEA-COMP:10114"/>
        <dbReference type="ChEBI" id="CHEBI:65314"/>
        <dbReference type="ChEBI" id="CHEBI:65315"/>
        <dbReference type="EC" id="5.4.99.43"/>
    </reaction>
</comment>
<evidence type="ECO:0000256" key="9">
    <source>
        <dbReference type="ARBA" id="ARBA00041561"/>
    </source>
</evidence>
<evidence type="ECO:0000313" key="13">
    <source>
        <dbReference type="EMBL" id="KAJ8100319.1"/>
    </source>
</evidence>
<comment type="function">
    <text evidence="6">Pseudouridylate synthase responsible for the pseudouridine-2819 formation in mitochondrial 21S rRNA. May modulate the efficiency or the fidelity of the mitochondrial translation machinery.</text>
</comment>
<dbReference type="EC" id="5.4.99.43" evidence="7"/>
<organism evidence="13 14">
    <name type="scientific">Lipomyces tetrasporus</name>
    <dbReference type="NCBI Taxonomy" id="54092"/>
    <lineage>
        <taxon>Eukaryota</taxon>
        <taxon>Fungi</taxon>
        <taxon>Dikarya</taxon>
        <taxon>Ascomycota</taxon>
        <taxon>Saccharomycotina</taxon>
        <taxon>Lipomycetes</taxon>
        <taxon>Lipomycetales</taxon>
        <taxon>Lipomycetaceae</taxon>
        <taxon>Lipomyces</taxon>
    </lineage>
</organism>
<name>A0AAD7QRZ3_9ASCO</name>
<dbReference type="InterPro" id="IPR006145">
    <property type="entry name" value="PsdUridine_synth_RsuA/RluA"/>
</dbReference>
<dbReference type="GeneID" id="80879083"/>
<dbReference type="AlphaFoldDB" id="A0AAD7QRZ3"/>
<dbReference type="CDD" id="cd02869">
    <property type="entry name" value="PseudoU_synth_RluA_like"/>
    <property type="match status" value="1"/>
</dbReference>
<evidence type="ECO:0000256" key="3">
    <source>
        <dbReference type="ARBA" id="ARBA00023128"/>
    </source>
</evidence>
<dbReference type="GO" id="GO:0000455">
    <property type="term" value="P:enzyme-directed rRNA pseudouridine synthesis"/>
    <property type="evidence" value="ECO:0007669"/>
    <property type="project" value="TreeGrafter"/>
</dbReference>
<keyword evidence="14" id="KW-1185">Reference proteome</keyword>
<evidence type="ECO:0000256" key="8">
    <source>
        <dbReference type="ARBA" id="ARBA00040626"/>
    </source>
</evidence>
<evidence type="ECO:0000256" key="10">
    <source>
        <dbReference type="ARBA" id="ARBA00041978"/>
    </source>
</evidence>
<dbReference type="RefSeq" id="XP_056043769.1">
    <property type="nucleotide sequence ID" value="XM_056183917.1"/>
</dbReference>
<feature type="domain" description="Pseudouridine synthase RsuA/RluA-like" evidence="12">
    <location>
        <begin position="12"/>
        <end position="198"/>
    </location>
</feature>
<dbReference type="Gene3D" id="3.30.2350.10">
    <property type="entry name" value="Pseudouridine synthase"/>
    <property type="match status" value="1"/>
</dbReference>